<name>A0AAN8RE11_9PEZI</name>
<protein>
    <submittedName>
        <fullName evidence="3">Uncharacterized protein</fullName>
    </submittedName>
</protein>
<evidence type="ECO:0000313" key="3">
    <source>
        <dbReference type="EMBL" id="KAK6345702.1"/>
    </source>
</evidence>
<accession>A0AAN8RE11</accession>
<keyword evidence="2" id="KW-0812">Transmembrane</keyword>
<evidence type="ECO:0000256" key="1">
    <source>
        <dbReference type="SAM" id="MobiDB-lite"/>
    </source>
</evidence>
<sequence>MPVIPKIPPRVTRLIIPAIRSLFPTRLKPHYNGKQSTGAYVGSRRQILQHQQPLEHPEINTAPPAQDIEYIGAALRAAERESIYESLVAGGNVHINEDGSKVYIYKQSDGKEVLVTVAVAGEGAAGFGTATVAGVAEDEYMTRDGLVTLVSAEAVLLLLLSLIVVWLWCRRRREKKRLQQSTSDDNPDEIPRDDPQFADDVEASPNAN</sequence>
<gene>
    <name evidence="3" type="ORF">TWF718_007611</name>
</gene>
<proteinExistence type="predicted"/>
<organism evidence="3 4">
    <name type="scientific">Orbilia javanica</name>
    <dbReference type="NCBI Taxonomy" id="47235"/>
    <lineage>
        <taxon>Eukaryota</taxon>
        <taxon>Fungi</taxon>
        <taxon>Dikarya</taxon>
        <taxon>Ascomycota</taxon>
        <taxon>Pezizomycotina</taxon>
        <taxon>Orbiliomycetes</taxon>
        <taxon>Orbiliales</taxon>
        <taxon>Orbiliaceae</taxon>
        <taxon>Orbilia</taxon>
    </lineage>
</organism>
<comment type="caution">
    <text evidence="3">The sequence shown here is derived from an EMBL/GenBank/DDBJ whole genome shotgun (WGS) entry which is preliminary data.</text>
</comment>
<reference evidence="3 4" key="1">
    <citation type="submission" date="2019-10" db="EMBL/GenBank/DDBJ databases">
        <authorList>
            <person name="Palmer J.M."/>
        </authorList>
    </citation>
    <scope>NUCLEOTIDE SEQUENCE [LARGE SCALE GENOMIC DNA]</scope>
    <source>
        <strain evidence="3 4">TWF718</strain>
    </source>
</reference>
<keyword evidence="2" id="KW-0472">Membrane</keyword>
<keyword evidence="4" id="KW-1185">Reference proteome</keyword>
<evidence type="ECO:0000256" key="2">
    <source>
        <dbReference type="SAM" id="Phobius"/>
    </source>
</evidence>
<dbReference type="AlphaFoldDB" id="A0AAN8RE11"/>
<keyword evidence="2" id="KW-1133">Transmembrane helix</keyword>
<feature type="transmembrane region" description="Helical" evidence="2">
    <location>
        <begin position="146"/>
        <end position="169"/>
    </location>
</feature>
<feature type="transmembrane region" description="Helical" evidence="2">
    <location>
        <begin position="113"/>
        <end position="134"/>
    </location>
</feature>
<evidence type="ECO:0000313" key="4">
    <source>
        <dbReference type="Proteomes" id="UP001313282"/>
    </source>
</evidence>
<dbReference type="EMBL" id="JAVHNR010000004">
    <property type="protein sequence ID" value="KAK6345702.1"/>
    <property type="molecule type" value="Genomic_DNA"/>
</dbReference>
<dbReference type="Proteomes" id="UP001313282">
    <property type="component" value="Unassembled WGS sequence"/>
</dbReference>
<feature type="region of interest" description="Disordered" evidence="1">
    <location>
        <begin position="176"/>
        <end position="208"/>
    </location>
</feature>